<reference evidence="11 12" key="1">
    <citation type="submission" date="2020-04" db="EMBL/GenBank/DDBJ databases">
        <title>Genome-Wide Identification of 5-Methylcytosine Sites in Bacterial Genomes By High-Throughput Sequencing of MspJI Restriction Fragments.</title>
        <authorList>
            <person name="Wu V."/>
        </authorList>
    </citation>
    <scope>NUCLEOTIDE SEQUENCE [LARGE SCALE GENOMIC DNA]</scope>
    <source>
        <strain evidence="11 12">NEB122</strain>
    </source>
</reference>
<dbReference type="PROSITE" id="PS00189">
    <property type="entry name" value="LIPOYL"/>
    <property type="match status" value="1"/>
</dbReference>
<proteinExistence type="inferred from homology"/>
<evidence type="ECO:0000259" key="9">
    <source>
        <dbReference type="PROSITE" id="PS50968"/>
    </source>
</evidence>
<evidence type="ECO:0000259" key="10">
    <source>
        <dbReference type="PROSITE" id="PS51826"/>
    </source>
</evidence>
<dbReference type="InterPro" id="IPR011053">
    <property type="entry name" value="Single_hybrid_motif"/>
</dbReference>
<evidence type="ECO:0000313" key="12">
    <source>
        <dbReference type="Proteomes" id="UP000503498"/>
    </source>
</evidence>
<evidence type="ECO:0000256" key="1">
    <source>
        <dbReference type="ARBA" id="ARBA00001938"/>
    </source>
</evidence>
<evidence type="ECO:0000256" key="2">
    <source>
        <dbReference type="ARBA" id="ARBA00007317"/>
    </source>
</evidence>
<dbReference type="GO" id="GO:0016407">
    <property type="term" value="F:acetyltransferase activity"/>
    <property type="evidence" value="ECO:0007669"/>
    <property type="project" value="TreeGrafter"/>
</dbReference>
<evidence type="ECO:0000256" key="3">
    <source>
        <dbReference type="ARBA" id="ARBA00011484"/>
    </source>
</evidence>
<feature type="region of interest" description="Disordered" evidence="8">
    <location>
        <begin position="84"/>
        <end position="125"/>
    </location>
</feature>
<evidence type="ECO:0000256" key="7">
    <source>
        <dbReference type="RuleBase" id="RU003423"/>
    </source>
</evidence>
<feature type="region of interest" description="Disordered" evidence="8">
    <location>
        <begin position="208"/>
        <end position="343"/>
    </location>
</feature>
<dbReference type="Gene3D" id="4.10.320.10">
    <property type="entry name" value="E3-binding domain"/>
    <property type="match status" value="1"/>
</dbReference>
<comment type="similarity">
    <text evidence="2 7">Belongs to the 2-oxoacid dehydrogenase family.</text>
</comment>
<dbReference type="AlphaFoldDB" id="A0A7Z2ZFE2"/>
<dbReference type="PROSITE" id="PS50968">
    <property type="entry name" value="BIOTINYL_LIPOYL"/>
    <property type="match status" value="1"/>
</dbReference>
<dbReference type="EC" id="2.3.1.-" evidence="7"/>
<gene>
    <name evidence="11" type="ORF">HG421_00145</name>
</gene>
<dbReference type="InterPro" id="IPR004167">
    <property type="entry name" value="PSBD"/>
</dbReference>
<dbReference type="PROSITE" id="PS51826">
    <property type="entry name" value="PSBD"/>
    <property type="match status" value="1"/>
</dbReference>
<dbReference type="RefSeq" id="WP_168968177.1">
    <property type="nucleotide sequence ID" value="NZ_CP051651.1"/>
</dbReference>
<dbReference type="Proteomes" id="UP000503498">
    <property type="component" value="Chromosome"/>
</dbReference>
<organism evidence="11 12">
    <name type="scientific">Xanthomonas campestris pv. badrii</name>
    <dbReference type="NCBI Taxonomy" id="149696"/>
    <lineage>
        <taxon>Bacteria</taxon>
        <taxon>Pseudomonadati</taxon>
        <taxon>Pseudomonadota</taxon>
        <taxon>Gammaproteobacteria</taxon>
        <taxon>Lysobacterales</taxon>
        <taxon>Lysobacteraceae</taxon>
        <taxon>Xanthomonas</taxon>
    </lineage>
</organism>
<evidence type="ECO:0000256" key="4">
    <source>
        <dbReference type="ARBA" id="ARBA00022679"/>
    </source>
</evidence>
<evidence type="ECO:0000256" key="5">
    <source>
        <dbReference type="ARBA" id="ARBA00022823"/>
    </source>
</evidence>
<dbReference type="CDD" id="cd06849">
    <property type="entry name" value="lipoyl_domain"/>
    <property type="match status" value="1"/>
</dbReference>
<dbReference type="InterPro" id="IPR036625">
    <property type="entry name" value="E3-bd_dom_sf"/>
</dbReference>
<dbReference type="Pfam" id="PF00198">
    <property type="entry name" value="2-oxoacid_dh"/>
    <property type="match status" value="1"/>
</dbReference>
<dbReference type="InterPro" id="IPR003016">
    <property type="entry name" value="2-oxoA_DH_lipoyl-BS"/>
</dbReference>
<dbReference type="PANTHER" id="PTHR43178:SF12">
    <property type="entry name" value="DIHYDROLIPOAMIDE ACETYLTRANSFERASE COMPONENT OF PYRUVATE DEHYDROGENASE COMPLEX"/>
    <property type="match status" value="1"/>
</dbReference>
<dbReference type="Pfam" id="PF02817">
    <property type="entry name" value="E3_binding"/>
    <property type="match status" value="1"/>
</dbReference>
<dbReference type="InterPro" id="IPR023213">
    <property type="entry name" value="CAT-like_dom_sf"/>
</dbReference>
<evidence type="ECO:0000256" key="6">
    <source>
        <dbReference type="ARBA" id="ARBA00023315"/>
    </source>
</evidence>
<feature type="compositionally biased region" description="Polar residues" evidence="8">
    <location>
        <begin position="328"/>
        <end position="337"/>
    </location>
</feature>
<keyword evidence="6 7" id="KW-0012">Acyltransferase</keyword>
<dbReference type="SUPFAM" id="SSF47005">
    <property type="entry name" value="Peripheral subunit-binding domain of 2-oxo acid dehydrogenase complex"/>
    <property type="match status" value="1"/>
</dbReference>
<dbReference type="GO" id="GO:0031405">
    <property type="term" value="F:lipoic acid binding"/>
    <property type="evidence" value="ECO:0007669"/>
    <property type="project" value="TreeGrafter"/>
</dbReference>
<keyword evidence="5 7" id="KW-0450">Lipoyl</keyword>
<accession>A0A7Z2ZFE2</accession>
<feature type="domain" description="Lipoyl-binding" evidence="9">
    <location>
        <begin position="4"/>
        <end position="79"/>
    </location>
</feature>
<feature type="compositionally biased region" description="Polar residues" evidence="8">
    <location>
        <begin position="106"/>
        <end position="116"/>
    </location>
</feature>
<feature type="compositionally biased region" description="Gly residues" evidence="8">
    <location>
        <begin position="231"/>
        <end position="279"/>
    </location>
</feature>
<sequence length="548" mass="55733">MSQSKTFHLPDLGEGLPDATIVEWFVAEGDSVRLDDPLVSMETAKAVVEVPSPFSGTVVKLAGAAGDVIVTGAMLAQFALDASQPQRADGQDTGHGHGHGGAQAQVHTPSTGQSAAGPSERVVASDNGGEIADADADADAPGERDDAGTVVGAMQSSNTVQSEQAITIGGVRAMPVVRALARKLRVDLAQVRATGPDGTVTLADVKQAAAAGTARQPSPGAQGAPTSPASGRGGPSAEGGRGGPSAEGGRGGPSAEGGRGGLLGEGGRGGPLGEGGSGADGKADGIAADRRDRPATATLLPPAGEGARRADEGSSTRSPLSASGKPMRTQSPGTSVKGQPEQLKGVRRNMARVMADAHSKVVPTTLNDDADLHAWQPGNDVTVRLVRAIVRACQAVPALNAWFDGDALSRTLHPQVDIGIAVDTEEGLFVPALRNADMLDAHGIREGVNRLRQQVETRSIAASELSGYTISLSNFGMFAGRYATPVVVPPCVAIVAAGRARYQLVPVMGGVETHKVMPLSLTFDHRAATGGEAARFLRALLDDLALAD</sequence>
<dbReference type="PANTHER" id="PTHR43178">
    <property type="entry name" value="DIHYDROLIPOAMIDE ACETYLTRANSFERASE COMPONENT OF PYRUVATE DEHYDROGENASE COMPLEX"/>
    <property type="match status" value="1"/>
</dbReference>
<feature type="compositionally biased region" description="Basic and acidic residues" evidence="8">
    <location>
        <begin position="281"/>
        <end position="294"/>
    </location>
</feature>
<keyword evidence="4 7" id="KW-0808">Transferase</keyword>
<dbReference type="SUPFAM" id="SSF51230">
    <property type="entry name" value="Single hybrid motif"/>
    <property type="match status" value="1"/>
</dbReference>
<dbReference type="InterPro" id="IPR001078">
    <property type="entry name" value="2-oxoacid_DH_actylTfrase"/>
</dbReference>
<dbReference type="FunFam" id="4.10.320.10:FF:000016">
    <property type="entry name" value="Dihydrolipoamide acetyltransferase component of pyruvate dehydrogenase complex"/>
    <property type="match status" value="1"/>
</dbReference>
<evidence type="ECO:0000256" key="8">
    <source>
        <dbReference type="SAM" id="MobiDB-lite"/>
    </source>
</evidence>
<dbReference type="GO" id="GO:0005737">
    <property type="term" value="C:cytoplasm"/>
    <property type="evidence" value="ECO:0007669"/>
    <property type="project" value="TreeGrafter"/>
</dbReference>
<comment type="cofactor">
    <cofactor evidence="1 7">
        <name>(R)-lipoate</name>
        <dbReference type="ChEBI" id="CHEBI:83088"/>
    </cofactor>
</comment>
<dbReference type="FunFam" id="2.40.50.100:FF:000079">
    <property type="entry name" value="Dihydrolipoamide acetyltransferase component of pyruvate dehydrogenase complex"/>
    <property type="match status" value="1"/>
</dbReference>
<dbReference type="EMBL" id="CP051651">
    <property type="protein sequence ID" value="QJD66299.1"/>
    <property type="molecule type" value="Genomic_DNA"/>
</dbReference>
<dbReference type="Pfam" id="PF00364">
    <property type="entry name" value="Biotin_lipoyl"/>
    <property type="match status" value="1"/>
</dbReference>
<comment type="subunit">
    <text evidence="3">Forms a 24-polypeptide structural core with octahedral symmetry.</text>
</comment>
<protein>
    <recommendedName>
        <fullName evidence="7">Dihydrolipoamide acetyltransferase component of pyruvate dehydrogenase complex</fullName>
        <ecNumber evidence="7">2.3.1.-</ecNumber>
    </recommendedName>
</protein>
<name>A0A7Z2ZFE2_XANCA</name>
<feature type="domain" description="Peripheral subunit-binding (PSBD)" evidence="10">
    <location>
        <begin position="172"/>
        <end position="209"/>
    </location>
</feature>
<dbReference type="InterPro" id="IPR000089">
    <property type="entry name" value="Biotin_lipoyl"/>
</dbReference>
<evidence type="ECO:0000313" key="11">
    <source>
        <dbReference type="EMBL" id="QJD66299.1"/>
    </source>
</evidence>
<dbReference type="SUPFAM" id="SSF52777">
    <property type="entry name" value="CoA-dependent acyltransferases"/>
    <property type="match status" value="1"/>
</dbReference>
<dbReference type="InterPro" id="IPR050743">
    <property type="entry name" value="2-oxoacid_DH_E2_comp"/>
</dbReference>
<dbReference type="Gene3D" id="3.30.559.10">
    <property type="entry name" value="Chloramphenicol acetyltransferase-like domain"/>
    <property type="match status" value="1"/>
</dbReference>
<dbReference type="Gene3D" id="2.40.50.100">
    <property type="match status" value="1"/>
</dbReference>
<reference evidence="11 12" key="2">
    <citation type="submission" date="2020-04" db="EMBL/GenBank/DDBJ databases">
        <authorList>
            <person name="Fomenkov A."/>
            <person name="Anton B.P."/>
            <person name="Roberts R.J."/>
        </authorList>
    </citation>
    <scope>NUCLEOTIDE SEQUENCE [LARGE SCALE GENOMIC DNA]</scope>
    <source>
        <strain evidence="11 12">NEB122</strain>
    </source>
</reference>
<dbReference type="FunFam" id="3.30.559.10:FF:000029">
    <property type="entry name" value="Dihydrolipoamide acetyltransferase component of pyruvate dehydrogenase complex"/>
    <property type="match status" value="1"/>
</dbReference>